<name>A0ABU7VLR2_9BACL</name>
<comment type="caution">
    <text evidence="3">The sequence shown here is derived from an EMBL/GenBank/DDBJ whole genome shotgun (WGS) entry which is preliminary data.</text>
</comment>
<dbReference type="InterPro" id="IPR050249">
    <property type="entry name" value="Pseudomonas-type_ThrB"/>
</dbReference>
<dbReference type="SUPFAM" id="SSF56112">
    <property type="entry name" value="Protein kinase-like (PK-like)"/>
    <property type="match status" value="1"/>
</dbReference>
<evidence type="ECO:0000256" key="1">
    <source>
        <dbReference type="ARBA" id="ARBA00038240"/>
    </source>
</evidence>
<evidence type="ECO:0000313" key="4">
    <source>
        <dbReference type="Proteomes" id="UP001306950"/>
    </source>
</evidence>
<organism evidence="3 4">
    <name type="scientific">Paenibacillus haidiansis</name>
    <dbReference type="NCBI Taxonomy" id="1574488"/>
    <lineage>
        <taxon>Bacteria</taxon>
        <taxon>Bacillati</taxon>
        <taxon>Bacillota</taxon>
        <taxon>Bacilli</taxon>
        <taxon>Bacillales</taxon>
        <taxon>Paenibacillaceae</taxon>
        <taxon>Paenibacillus</taxon>
    </lineage>
</organism>
<evidence type="ECO:0000259" key="2">
    <source>
        <dbReference type="Pfam" id="PF01636"/>
    </source>
</evidence>
<feature type="domain" description="Aminoglycoside phosphotransferase" evidence="2">
    <location>
        <begin position="21"/>
        <end position="261"/>
    </location>
</feature>
<dbReference type="Proteomes" id="UP001306950">
    <property type="component" value="Unassembled WGS sequence"/>
</dbReference>
<sequence>MSEKTVQRYWPDWNGEINEGDSGWNNTTRYVENKGLNCVLRIYETHRDRKKIAFEHEVLERIRELSLPFQTPVPVKTPDGETIIPLEDGSGRFACLFEYIEGVSPKEGRFKAAYGFGAATAELVKALAGVKTELAPVYRPYYELQQSYPLCTYDAVLAFCDEPPAAFRELRGSIFVLKDAYEQIHDRLRDLSKLPRQLVHGDLNPSNLLVREGHEDEIAALLDFEFCTRDIRAMEPAVVISDLLGYEGKKELIRHFCEGFGSRLRLAPEEISAIPVLMRLRKVDVFLHFLSRYLNGTDGTKALRAQILALAGELESLKQDEIWIREMLREYLLDWLV</sequence>
<dbReference type="EMBL" id="JAZHPZ010000001">
    <property type="protein sequence ID" value="MEF2964233.1"/>
    <property type="molecule type" value="Genomic_DNA"/>
</dbReference>
<dbReference type="PANTHER" id="PTHR21064">
    <property type="entry name" value="AMINOGLYCOSIDE PHOSPHOTRANSFERASE DOMAIN-CONTAINING PROTEIN-RELATED"/>
    <property type="match status" value="1"/>
</dbReference>
<gene>
    <name evidence="3" type="ORF">V3851_00195</name>
</gene>
<dbReference type="InterPro" id="IPR011009">
    <property type="entry name" value="Kinase-like_dom_sf"/>
</dbReference>
<keyword evidence="4" id="KW-1185">Reference proteome</keyword>
<dbReference type="InterPro" id="IPR002575">
    <property type="entry name" value="Aminoglycoside_PTrfase"/>
</dbReference>
<dbReference type="Gene3D" id="3.30.200.20">
    <property type="entry name" value="Phosphorylase Kinase, domain 1"/>
    <property type="match status" value="1"/>
</dbReference>
<dbReference type="RefSeq" id="WP_331844480.1">
    <property type="nucleotide sequence ID" value="NZ_JAZHPZ010000001.1"/>
</dbReference>
<evidence type="ECO:0000313" key="3">
    <source>
        <dbReference type="EMBL" id="MEF2964233.1"/>
    </source>
</evidence>
<reference evidence="3 4" key="1">
    <citation type="submission" date="2024-02" db="EMBL/GenBank/DDBJ databases">
        <title>A nitrogen-fixing paenibacillus bacterium.</title>
        <authorList>
            <person name="Zhang W.L."/>
            <person name="Chen S.F."/>
        </authorList>
    </citation>
    <scope>NUCLEOTIDE SEQUENCE [LARGE SCALE GENOMIC DNA]</scope>
    <source>
        <strain evidence="3 4">M1</strain>
    </source>
</reference>
<dbReference type="Pfam" id="PF01636">
    <property type="entry name" value="APH"/>
    <property type="match status" value="1"/>
</dbReference>
<protein>
    <submittedName>
        <fullName evidence="3">Phosphotransferase</fullName>
    </submittedName>
</protein>
<dbReference type="Gene3D" id="3.90.1200.10">
    <property type="match status" value="1"/>
</dbReference>
<comment type="similarity">
    <text evidence="1">Belongs to the pseudomonas-type ThrB family.</text>
</comment>
<proteinExistence type="inferred from homology"/>
<accession>A0ABU7VLR2</accession>
<dbReference type="PANTHER" id="PTHR21064:SF6">
    <property type="entry name" value="AMINOGLYCOSIDE PHOSPHOTRANSFERASE DOMAIN-CONTAINING PROTEIN"/>
    <property type="match status" value="1"/>
</dbReference>